<gene>
    <name evidence="2" type="ORF">WCY31_07525</name>
</gene>
<dbReference type="Proteomes" id="UP001447842">
    <property type="component" value="Chromosome"/>
</dbReference>
<evidence type="ECO:0008006" key="4">
    <source>
        <dbReference type="Google" id="ProtNLM"/>
    </source>
</evidence>
<keyword evidence="1" id="KW-0472">Membrane</keyword>
<accession>A0ABZ3H6E2</accession>
<sequence>MPSPTDINATQDINTSLYCTLQTMGTSDLDNMIVGVGLLLFFIGMLVFRYRAIISPSMMRLESELQSLRAQALAYPDTPSQSKLVAEQKSILEMIEQKVVGLNALDKCFISSGRIISGWRMLHNAKNIIIDDIGDINEELEVTRLRLAELDSAEAKSLAKRIELNLKKEEATEKSRKQLLVEGRRVYYSYRDDYFEMLADWQNKTMWLTYITLLFIAMLLWVEQNALLLVAGGIGGLLSKLRSVIQKPDIPNDYGFSWSTLFLTPMVGVLTGWAGLYLVIVFVEVDIFGTLFKEILSGSQGCPSAALMIIALVFGYSAGLFEKMITKVETYATKEKKKIDIAGGAADGNEG</sequence>
<feature type="transmembrane region" description="Helical" evidence="1">
    <location>
        <begin position="205"/>
        <end position="222"/>
    </location>
</feature>
<proteinExistence type="predicted"/>
<feature type="transmembrane region" description="Helical" evidence="1">
    <location>
        <begin position="257"/>
        <end position="283"/>
    </location>
</feature>
<keyword evidence="3" id="KW-1185">Reference proteome</keyword>
<feature type="transmembrane region" description="Helical" evidence="1">
    <location>
        <begin position="303"/>
        <end position="321"/>
    </location>
</feature>
<evidence type="ECO:0000313" key="3">
    <source>
        <dbReference type="Proteomes" id="UP001447842"/>
    </source>
</evidence>
<dbReference type="EMBL" id="CP147920">
    <property type="protein sequence ID" value="XAU14105.1"/>
    <property type="molecule type" value="Genomic_DNA"/>
</dbReference>
<organism evidence="2 3">
    <name type="scientific">Sulfurimonas diazotrophicus</name>
    <dbReference type="NCBI Taxonomy" id="3131939"/>
    <lineage>
        <taxon>Bacteria</taxon>
        <taxon>Pseudomonadati</taxon>
        <taxon>Campylobacterota</taxon>
        <taxon>Epsilonproteobacteria</taxon>
        <taxon>Campylobacterales</taxon>
        <taxon>Sulfurimonadaceae</taxon>
        <taxon>Sulfurimonas</taxon>
    </lineage>
</organism>
<name>A0ABZ3H6E2_9BACT</name>
<reference evidence="2 3" key="1">
    <citation type="submission" date="2024-03" db="EMBL/GenBank/DDBJ databases">
        <title>Sulfurimonas sp. HSL3-1.</title>
        <authorList>
            <person name="Wang S."/>
        </authorList>
    </citation>
    <scope>NUCLEOTIDE SEQUENCE [LARGE SCALE GENOMIC DNA]</scope>
    <source>
        <strain evidence="2 3">HSL3-1</strain>
    </source>
</reference>
<evidence type="ECO:0000313" key="2">
    <source>
        <dbReference type="EMBL" id="XAU14105.1"/>
    </source>
</evidence>
<evidence type="ECO:0000256" key="1">
    <source>
        <dbReference type="SAM" id="Phobius"/>
    </source>
</evidence>
<dbReference type="RefSeq" id="WP_345971911.1">
    <property type="nucleotide sequence ID" value="NZ_CP147920.1"/>
</dbReference>
<feature type="transmembrane region" description="Helical" evidence="1">
    <location>
        <begin position="32"/>
        <end position="50"/>
    </location>
</feature>
<keyword evidence="1" id="KW-0812">Transmembrane</keyword>
<keyword evidence="1" id="KW-1133">Transmembrane helix</keyword>
<protein>
    <recommendedName>
        <fullName evidence="4">MotA/TolQ/ExbB proton channel domain-containing protein</fullName>
    </recommendedName>
</protein>